<organism evidence="2 3">
    <name type="scientific">Clostridium ganghwense</name>
    <dbReference type="NCBI Taxonomy" id="312089"/>
    <lineage>
        <taxon>Bacteria</taxon>
        <taxon>Bacillati</taxon>
        <taxon>Bacillota</taxon>
        <taxon>Clostridia</taxon>
        <taxon>Eubacteriales</taxon>
        <taxon>Clostridiaceae</taxon>
        <taxon>Clostridium</taxon>
    </lineage>
</organism>
<sequence>MKFKVLFLKRKHIYYSVLILIVFIFFIIFQSLKTNEASATFCVNLNNKSYKADLTGDGHQDILYITTKQNKYYLQVNTKEDSFSLEPNKNTKTMGSYSPYWPMRVKLLDISRDKIPEIFIQSSEKNKSIQHIFIYNNNKFQNIFSSQNNVLGLIDCSNNKTPKFISGNISMGNFIFSNYILVQNKFEKYTYNAKDTFIEKDTILSFINFMTTLTKNSKLPDQHIFSSKINDSSLALITALINADNTYIFQDAQFRDTKTNKNGEPSQIEWILNFRGINNTQKDIIKNYSLNLKLKAVSNSRECYYFKINSINQIK</sequence>
<dbReference type="RefSeq" id="WP_268048031.1">
    <property type="nucleotide sequence ID" value="NZ_JAPQES010000001.1"/>
</dbReference>
<feature type="transmembrane region" description="Helical" evidence="1">
    <location>
        <begin position="12"/>
        <end position="32"/>
    </location>
</feature>
<reference evidence="2" key="1">
    <citation type="submission" date="2022-12" db="EMBL/GenBank/DDBJ databases">
        <authorList>
            <person name="Wang J."/>
        </authorList>
    </citation>
    <scope>NUCLEOTIDE SEQUENCE</scope>
    <source>
        <strain evidence="2">HY-42-06</strain>
    </source>
</reference>
<keyword evidence="1" id="KW-0472">Membrane</keyword>
<keyword evidence="1" id="KW-0812">Transmembrane</keyword>
<name>A0ABT4CKU1_9CLOT</name>
<keyword evidence="3" id="KW-1185">Reference proteome</keyword>
<keyword evidence="1" id="KW-1133">Transmembrane helix</keyword>
<gene>
    <name evidence="2" type="ORF">OXH55_03205</name>
</gene>
<accession>A0ABT4CKU1</accession>
<evidence type="ECO:0000256" key="1">
    <source>
        <dbReference type="SAM" id="Phobius"/>
    </source>
</evidence>
<dbReference type="Proteomes" id="UP001079657">
    <property type="component" value="Unassembled WGS sequence"/>
</dbReference>
<dbReference type="InterPro" id="IPR028994">
    <property type="entry name" value="Integrin_alpha_N"/>
</dbReference>
<proteinExistence type="predicted"/>
<evidence type="ECO:0000313" key="2">
    <source>
        <dbReference type="EMBL" id="MCY6369657.1"/>
    </source>
</evidence>
<comment type="caution">
    <text evidence="2">The sequence shown here is derived from an EMBL/GenBank/DDBJ whole genome shotgun (WGS) entry which is preliminary data.</text>
</comment>
<evidence type="ECO:0000313" key="3">
    <source>
        <dbReference type="Proteomes" id="UP001079657"/>
    </source>
</evidence>
<dbReference type="SUPFAM" id="SSF69318">
    <property type="entry name" value="Integrin alpha N-terminal domain"/>
    <property type="match status" value="1"/>
</dbReference>
<protein>
    <submittedName>
        <fullName evidence="2">VCBS repeat-containing protein</fullName>
    </submittedName>
</protein>
<dbReference type="EMBL" id="JAPQES010000001">
    <property type="protein sequence ID" value="MCY6369657.1"/>
    <property type="molecule type" value="Genomic_DNA"/>
</dbReference>